<dbReference type="AlphaFoldDB" id="A0AA40TU30"/>
<reference evidence="4 5" key="1">
    <citation type="submission" date="2015-09" db="EMBL/GenBank/DDBJ databases">
        <title>Genome announcement of multiple Pseudomonas syringae strains.</title>
        <authorList>
            <person name="Thakur S."/>
            <person name="Wang P.W."/>
            <person name="Gong Y."/>
            <person name="Weir B.S."/>
            <person name="Guttman D.S."/>
        </authorList>
    </citation>
    <scope>NUCLEOTIDE SEQUENCE [LARGE SCALE GENOMIC DNA]</scope>
    <source>
        <strain evidence="4 5">ICMP9151</strain>
    </source>
</reference>
<dbReference type="Proteomes" id="UP000050523">
    <property type="component" value="Unassembled WGS sequence"/>
</dbReference>
<gene>
    <name evidence="4" type="ORF">ALO43_100986</name>
</gene>
<dbReference type="Pfam" id="PF00583">
    <property type="entry name" value="Acetyltransf_1"/>
    <property type="match status" value="1"/>
</dbReference>
<dbReference type="PROSITE" id="PS51186">
    <property type="entry name" value="GNAT"/>
    <property type="match status" value="1"/>
</dbReference>
<name>A0AA40TU30_9PSED</name>
<dbReference type="Gene3D" id="3.40.630.30">
    <property type="match status" value="1"/>
</dbReference>
<dbReference type="GeneID" id="72391583"/>
<keyword evidence="2" id="KW-0012">Acyltransferase</keyword>
<organism evidence="4 5">
    <name type="scientific">Pseudomonas tremae</name>
    <dbReference type="NCBI Taxonomy" id="200454"/>
    <lineage>
        <taxon>Bacteria</taxon>
        <taxon>Pseudomonadati</taxon>
        <taxon>Pseudomonadota</taxon>
        <taxon>Gammaproteobacteria</taxon>
        <taxon>Pseudomonadales</taxon>
        <taxon>Pseudomonadaceae</taxon>
        <taxon>Pseudomonas</taxon>
    </lineage>
</organism>
<dbReference type="PANTHER" id="PTHR43877">
    <property type="entry name" value="AMINOALKYLPHOSPHONATE N-ACETYLTRANSFERASE-RELATED-RELATED"/>
    <property type="match status" value="1"/>
</dbReference>
<dbReference type="GO" id="GO:0016747">
    <property type="term" value="F:acyltransferase activity, transferring groups other than amino-acyl groups"/>
    <property type="evidence" value="ECO:0007669"/>
    <property type="project" value="InterPro"/>
</dbReference>
<keyword evidence="1" id="KW-0808">Transferase</keyword>
<accession>A0AA40TU30</accession>
<dbReference type="InterPro" id="IPR016181">
    <property type="entry name" value="Acyl_CoA_acyltransferase"/>
</dbReference>
<sequence length="188" mass="20917">MLLIRPAKRTNTEAVFDIRLQAIRHQCITVDTAEQIMAWTDVPLTDRYRAWVEKEYHFAWLGEIPVATGLIDFQSGEIGAIFVLPAFMGQGIGKTMLLYLERLAFKAAIVDIHLDATSNATAFYRRCGYHGDIQAFYTSPTGLELACTPMRKNSGIFIAIGCIPIQGLGEKLIQLAIKRITAGVRTPD</sequence>
<dbReference type="RefSeq" id="WP_005888926.1">
    <property type="nucleotide sequence ID" value="NZ_AVEL02000080.1"/>
</dbReference>
<dbReference type="InterPro" id="IPR050832">
    <property type="entry name" value="Bact_Acetyltransf"/>
</dbReference>
<dbReference type="PANTHER" id="PTHR43877:SF2">
    <property type="entry name" value="AMINOALKYLPHOSPHONATE N-ACETYLTRANSFERASE-RELATED"/>
    <property type="match status" value="1"/>
</dbReference>
<evidence type="ECO:0000259" key="3">
    <source>
        <dbReference type="PROSITE" id="PS51186"/>
    </source>
</evidence>
<dbReference type="EMBL" id="LJRO01000313">
    <property type="protein sequence ID" value="KPY96496.1"/>
    <property type="molecule type" value="Genomic_DNA"/>
</dbReference>
<evidence type="ECO:0000256" key="1">
    <source>
        <dbReference type="ARBA" id="ARBA00022679"/>
    </source>
</evidence>
<proteinExistence type="predicted"/>
<evidence type="ECO:0000313" key="5">
    <source>
        <dbReference type="Proteomes" id="UP000050523"/>
    </source>
</evidence>
<evidence type="ECO:0000256" key="2">
    <source>
        <dbReference type="ARBA" id="ARBA00023315"/>
    </source>
</evidence>
<evidence type="ECO:0000313" key="4">
    <source>
        <dbReference type="EMBL" id="KPY96496.1"/>
    </source>
</evidence>
<dbReference type="InterPro" id="IPR000182">
    <property type="entry name" value="GNAT_dom"/>
</dbReference>
<dbReference type="CDD" id="cd04301">
    <property type="entry name" value="NAT_SF"/>
    <property type="match status" value="1"/>
</dbReference>
<protein>
    <recommendedName>
        <fullName evidence="3">N-acetyltransferase domain-containing protein</fullName>
    </recommendedName>
</protein>
<feature type="domain" description="N-acetyltransferase" evidence="3">
    <location>
        <begin position="2"/>
        <end position="150"/>
    </location>
</feature>
<comment type="caution">
    <text evidence="4">The sequence shown here is derived from an EMBL/GenBank/DDBJ whole genome shotgun (WGS) entry which is preliminary data.</text>
</comment>
<dbReference type="SUPFAM" id="SSF55729">
    <property type="entry name" value="Acyl-CoA N-acyltransferases (Nat)"/>
    <property type="match status" value="1"/>
</dbReference>